<dbReference type="GO" id="GO:0005829">
    <property type="term" value="C:cytosol"/>
    <property type="evidence" value="ECO:0007669"/>
    <property type="project" value="TreeGrafter"/>
</dbReference>
<comment type="subcellular location">
    <subcellularLocation>
        <location evidence="2">Cytoplasm</location>
        <location evidence="2">Nucleoid</location>
    </subcellularLocation>
</comment>
<comment type="similarity">
    <text evidence="2">Belongs to the YbaB/EbfC family.</text>
</comment>
<organism evidence="3">
    <name type="scientific">uncultured Thermomicrobiales bacterium</name>
    <dbReference type="NCBI Taxonomy" id="1645740"/>
    <lineage>
        <taxon>Bacteria</taxon>
        <taxon>Pseudomonadati</taxon>
        <taxon>Thermomicrobiota</taxon>
        <taxon>Thermomicrobia</taxon>
        <taxon>Thermomicrobiales</taxon>
        <taxon>environmental samples</taxon>
    </lineage>
</organism>
<dbReference type="PANTHER" id="PTHR33449">
    <property type="entry name" value="NUCLEOID-ASSOCIATED PROTEIN YBAB"/>
    <property type="match status" value="1"/>
</dbReference>
<dbReference type="GO" id="GO:0043590">
    <property type="term" value="C:bacterial nucleoid"/>
    <property type="evidence" value="ECO:0007669"/>
    <property type="project" value="UniProtKB-UniRule"/>
</dbReference>
<dbReference type="InterPro" id="IPR036894">
    <property type="entry name" value="YbaB-like_sf"/>
</dbReference>
<dbReference type="GO" id="GO:0003677">
    <property type="term" value="F:DNA binding"/>
    <property type="evidence" value="ECO:0007669"/>
    <property type="project" value="UniProtKB-UniRule"/>
</dbReference>
<proteinExistence type="inferred from homology"/>
<comment type="function">
    <text evidence="2">Binds to DNA and alters its conformation. May be involved in regulation of gene expression, nucleoid organization and DNA protection.</text>
</comment>
<dbReference type="EMBL" id="CADCWI010000016">
    <property type="protein sequence ID" value="CAA9543018.1"/>
    <property type="molecule type" value="Genomic_DNA"/>
</dbReference>
<gene>
    <name evidence="3" type="ORF">AVDCRST_MAG43-309</name>
</gene>
<evidence type="ECO:0000256" key="1">
    <source>
        <dbReference type="ARBA" id="ARBA00023125"/>
    </source>
</evidence>
<comment type="subunit">
    <text evidence="2">Homodimer.</text>
</comment>
<dbReference type="InterPro" id="IPR004401">
    <property type="entry name" value="YbaB/EbfC"/>
</dbReference>
<reference evidence="3" key="1">
    <citation type="submission" date="2020-02" db="EMBL/GenBank/DDBJ databases">
        <authorList>
            <person name="Meier V. D."/>
        </authorList>
    </citation>
    <scope>NUCLEOTIDE SEQUENCE</scope>
    <source>
        <strain evidence="3">AVDCRST_MAG43</strain>
    </source>
</reference>
<dbReference type="Pfam" id="PF02575">
    <property type="entry name" value="YbaB_DNA_bd"/>
    <property type="match status" value="1"/>
</dbReference>
<dbReference type="PIRSF" id="PIRSF004555">
    <property type="entry name" value="UCP004555"/>
    <property type="match status" value="1"/>
</dbReference>
<dbReference type="SUPFAM" id="SSF82607">
    <property type="entry name" value="YbaB-like"/>
    <property type="match status" value="1"/>
</dbReference>
<dbReference type="PANTHER" id="PTHR33449:SF1">
    <property type="entry name" value="NUCLEOID-ASSOCIATED PROTEIN YBAB"/>
    <property type="match status" value="1"/>
</dbReference>
<protein>
    <recommendedName>
        <fullName evidence="2">Nucleoid-associated protein AVDCRST_MAG43-309</fullName>
    </recommendedName>
</protein>
<keyword evidence="2" id="KW-0963">Cytoplasm</keyword>
<dbReference type="HAMAP" id="MF_00274">
    <property type="entry name" value="DNA_YbaB_EbfC"/>
    <property type="match status" value="1"/>
</dbReference>
<dbReference type="Gene3D" id="3.30.1310.10">
    <property type="entry name" value="Nucleoid-associated protein YbaB-like domain"/>
    <property type="match status" value="1"/>
</dbReference>
<name>A0A6J4U848_9BACT</name>
<dbReference type="NCBIfam" id="TIGR00103">
    <property type="entry name" value="DNA_YbaB_EbfC"/>
    <property type="match status" value="1"/>
</dbReference>
<keyword evidence="1 2" id="KW-0238">DNA-binding</keyword>
<evidence type="ECO:0000313" key="3">
    <source>
        <dbReference type="EMBL" id="CAA9543018.1"/>
    </source>
</evidence>
<sequence>MQPNMKMIQQMQNRMAKIQQELEQTTIEGTSGGGVVRAEVNGQREFRSIKIDPSAVDPEDVEMLEDLIVTAVQDAMEKAQALAEDKMSALTGGMKIPGLM</sequence>
<accession>A0A6J4U848</accession>
<evidence type="ECO:0000256" key="2">
    <source>
        <dbReference type="HAMAP-Rule" id="MF_00274"/>
    </source>
</evidence>
<dbReference type="AlphaFoldDB" id="A0A6J4U848"/>